<accession>Q0C710</accession>
<dbReference type="RefSeq" id="WP_011339781.1">
    <property type="nucleotide sequence ID" value="NC_007498.2"/>
</dbReference>
<dbReference type="KEGG" id="pca:Pcar_3156"/>
<dbReference type="EMBL" id="CP000142">
    <property type="protein sequence ID" value="ABI81777.1"/>
    <property type="molecule type" value="Genomic_DNA"/>
</dbReference>
<reference evidence="3" key="1">
    <citation type="submission" date="2005-10" db="EMBL/GenBank/DDBJ databases">
        <title>Complete sequence of Pelobacter carbinolicus DSM 2380.</title>
        <authorList>
            <person name="Copeland A."/>
            <person name="Lucas S."/>
            <person name="Lapidus A."/>
            <person name="Barry K."/>
            <person name="Detter J.C."/>
            <person name="Glavina T."/>
            <person name="Hammon N."/>
            <person name="Israni S."/>
            <person name="Pitluck S."/>
            <person name="Chertkov O."/>
            <person name="Schmutz J."/>
            <person name="Larimer F."/>
            <person name="Land M."/>
            <person name="Kyrpides N."/>
            <person name="Ivanova N."/>
            <person name="Richardson P."/>
        </authorList>
    </citation>
    <scope>NUCLEOTIDE SEQUENCE [LARGE SCALE GENOMIC DNA]</scope>
    <source>
        <strain evidence="3">DSM 2380 / NBRC 103641 / GraBd1</strain>
    </source>
</reference>
<gene>
    <name evidence="2" type="ordered locus">Pcar_3156</name>
</gene>
<keyword evidence="3" id="KW-1185">Reference proteome</keyword>
<evidence type="ECO:0000313" key="2">
    <source>
        <dbReference type="EMBL" id="ABI81777.1"/>
    </source>
</evidence>
<organism evidence="2 3">
    <name type="scientific">Syntrophotalea carbinolica (strain DSM 2380 / NBRC 103641 / GraBd1)</name>
    <name type="common">Pelobacter carbinolicus</name>
    <dbReference type="NCBI Taxonomy" id="338963"/>
    <lineage>
        <taxon>Bacteria</taxon>
        <taxon>Pseudomonadati</taxon>
        <taxon>Thermodesulfobacteriota</taxon>
        <taxon>Desulfuromonadia</taxon>
        <taxon>Desulfuromonadales</taxon>
        <taxon>Syntrophotaleaceae</taxon>
        <taxon>Syntrophotalea</taxon>
    </lineage>
</organism>
<reference evidence="2 3" key="2">
    <citation type="journal article" date="2012" name="BMC Genomics">
        <title>The genome of Pelobacter carbinolicus reveals surprising metabolic capabilities and physiological features.</title>
        <authorList>
            <person name="Aklujkar M."/>
            <person name="Haveman S.A."/>
            <person name="Didonato R.Jr."/>
            <person name="Chertkov O."/>
            <person name="Han C.S."/>
            <person name="Land M.L."/>
            <person name="Brown P."/>
            <person name="Lovley D.R."/>
        </authorList>
    </citation>
    <scope>NUCLEOTIDE SEQUENCE [LARGE SCALE GENOMIC DNA]</scope>
    <source>
        <strain evidence="3">DSM 2380 / NBRC 103641 / GraBd1</strain>
    </source>
</reference>
<sequence>MELYKLNNKWSKLLIWSLCVIVIFLLLSFAIFANKILLPSLSAKTPEVRANIQKVLTAKFLSEFSGGYWENVLVDRGKAIKRLPLEDRLYFYRLVLLNCYLDTSSALMFIEIIGNDALQFKIHLIKFQEDPTFMKLSQREQELVISWIREMDIIVEQKRANLTP</sequence>
<evidence type="ECO:0000256" key="1">
    <source>
        <dbReference type="SAM" id="Phobius"/>
    </source>
</evidence>
<keyword evidence="1" id="KW-1133">Transmembrane helix</keyword>
<evidence type="ECO:0000313" key="3">
    <source>
        <dbReference type="Proteomes" id="UP000002534"/>
    </source>
</evidence>
<dbReference type="Proteomes" id="UP000002534">
    <property type="component" value="Chromosome"/>
</dbReference>
<keyword evidence="1" id="KW-0812">Transmembrane</keyword>
<dbReference type="STRING" id="338963.Pcar_3156"/>
<dbReference type="AlphaFoldDB" id="Q0C710"/>
<protein>
    <submittedName>
        <fullName evidence="2">Uncharacterized protein</fullName>
    </submittedName>
</protein>
<dbReference type="HOGENOM" id="CLU_1617425_0_0_7"/>
<feature type="transmembrane region" description="Helical" evidence="1">
    <location>
        <begin position="13"/>
        <end position="33"/>
    </location>
</feature>
<proteinExistence type="predicted"/>
<keyword evidence="1" id="KW-0472">Membrane</keyword>
<name>Q0C710_SYNC1</name>